<accession>X0X302</accession>
<evidence type="ECO:0000313" key="1">
    <source>
        <dbReference type="EMBL" id="GAG29807.1"/>
    </source>
</evidence>
<feature type="non-terminal residue" evidence="1">
    <location>
        <position position="1"/>
    </location>
</feature>
<proteinExistence type="predicted"/>
<name>X0X302_9ZZZZ</name>
<comment type="caution">
    <text evidence="1">The sequence shown here is derived from an EMBL/GenBank/DDBJ whole genome shotgun (WGS) entry which is preliminary data.</text>
</comment>
<reference evidence="1" key="1">
    <citation type="journal article" date="2014" name="Front. Microbiol.">
        <title>High frequency of phylogenetically diverse reductive dehalogenase-homologous genes in deep subseafloor sedimentary metagenomes.</title>
        <authorList>
            <person name="Kawai M."/>
            <person name="Futagami T."/>
            <person name="Toyoda A."/>
            <person name="Takaki Y."/>
            <person name="Nishi S."/>
            <person name="Hori S."/>
            <person name="Arai W."/>
            <person name="Tsubouchi T."/>
            <person name="Morono Y."/>
            <person name="Uchiyama I."/>
            <person name="Ito T."/>
            <person name="Fujiyama A."/>
            <person name="Inagaki F."/>
            <person name="Takami H."/>
        </authorList>
    </citation>
    <scope>NUCLEOTIDE SEQUENCE</scope>
    <source>
        <strain evidence="1">Expedition CK06-06</strain>
    </source>
</reference>
<dbReference type="AlphaFoldDB" id="X0X302"/>
<protein>
    <submittedName>
        <fullName evidence="1">Uncharacterized protein</fullName>
    </submittedName>
</protein>
<sequence length="240" mass="27503">ALRAFEIRTRTLPLEVQMVECIDLLETPEFVVDDLVRSVEQVRESEEPVGRIELVANEELRKDAFFYPSRELFVQGDTCSFTCLATSVGFRDDQIAVLDADESGSPPRIDYAAVTCESRPFPVLGFTQFSYSESAYPILLRSLSSLIELTRPRRFDVLDREIYRGILGPAPAFDLALVLWDEEEAVDPRRPLCELSRDLAEVLKRTLSAEPRFPPVLNDIVCLRMNPKRFDGRLRFVWRV</sequence>
<dbReference type="EMBL" id="BARS01043834">
    <property type="protein sequence ID" value="GAG29807.1"/>
    <property type="molecule type" value="Genomic_DNA"/>
</dbReference>
<gene>
    <name evidence="1" type="ORF">S01H1_66304</name>
</gene>
<organism evidence="1">
    <name type="scientific">marine sediment metagenome</name>
    <dbReference type="NCBI Taxonomy" id="412755"/>
    <lineage>
        <taxon>unclassified sequences</taxon>
        <taxon>metagenomes</taxon>
        <taxon>ecological metagenomes</taxon>
    </lineage>
</organism>